<evidence type="ECO:0000256" key="1">
    <source>
        <dbReference type="ARBA" id="ARBA00004613"/>
    </source>
</evidence>
<dbReference type="GO" id="GO:0016810">
    <property type="term" value="F:hydrolase activity, acting on carbon-nitrogen (but not peptide) bonds"/>
    <property type="evidence" value="ECO:0007669"/>
    <property type="project" value="InterPro"/>
</dbReference>
<dbReference type="PANTHER" id="PTHR34216:SF3">
    <property type="entry name" value="POLY-BETA-1,6-N-ACETYL-D-GLUCOSAMINE N-DEACETYLASE"/>
    <property type="match status" value="1"/>
</dbReference>
<proteinExistence type="predicted"/>
<comment type="subcellular location">
    <subcellularLocation>
        <location evidence="1">Secreted</location>
    </subcellularLocation>
</comment>
<dbReference type="Proteomes" id="UP000441754">
    <property type="component" value="Unassembled WGS sequence"/>
</dbReference>
<keyword evidence="2" id="KW-0732">Signal</keyword>
<dbReference type="EMBL" id="WJXZ01000014">
    <property type="protein sequence ID" value="MRS64103.1"/>
    <property type="molecule type" value="Genomic_DNA"/>
</dbReference>
<dbReference type="AlphaFoldDB" id="A0A7K0EQK2"/>
<gene>
    <name evidence="4" type="ORF">GJJ30_22590</name>
</gene>
<dbReference type="PANTHER" id="PTHR34216">
    <property type="match status" value="1"/>
</dbReference>
<sequence length="256" mass="29330">MMWFLAGLLAVGTVWYFFRTSKALPVLMFHKIDPERQDALTVSVARFERQLQWLQARRYQSITLEQLIAAVDRQKPLPARSVLITFDDAYVNNLTHALPVLQSFRMNAVVFVPTAFVGQCNQWDGCTEPLMTPDQLRQLLPTFELALHSHQHMNYKHLNASEIKTDLLQNTAAFDALNLPYVRAFAYPYGGRPKDATIKQAMKTALSESGIRLAFRIGNRLNPFPVSNRFELQRLDIRGTDSMAQFARKVRFGKIL</sequence>
<name>A0A7K0EQK2_9BACT</name>
<evidence type="ECO:0000259" key="3">
    <source>
        <dbReference type="PROSITE" id="PS51677"/>
    </source>
</evidence>
<dbReference type="Gene3D" id="3.20.20.370">
    <property type="entry name" value="Glycoside hydrolase/deacetylase"/>
    <property type="match status" value="1"/>
</dbReference>
<protein>
    <submittedName>
        <fullName evidence="4">Polysaccharide deacetylase family protein</fullName>
    </submittedName>
</protein>
<dbReference type="GO" id="GO:0005975">
    <property type="term" value="P:carbohydrate metabolic process"/>
    <property type="evidence" value="ECO:0007669"/>
    <property type="project" value="InterPro"/>
</dbReference>
<dbReference type="SUPFAM" id="SSF88713">
    <property type="entry name" value="Glycoside hydrolase/deacetylase"/>
    <property type="match status" value="1"/>
</dbReference>
<dbReference type="InterPro" id="IPR011330">
    <property type="entry name" value="Glyco_hydro/deAcase_b/a-brl"/>
</dbReference>
<dbReference type="CDD" id="cd10918">
    <property type="entry name" value="CE4_NodB_like_5s_6s"/>
    <property type="match status" value="1"/>
</dbReference>
<dbReference type="GO" id="GO:0005576">
    <property type="term" value="C:extracellular region"/>
    <property type="evidence" value="ECO:0007669"/>
    <property type="project" value="UniProtKB-SubCell"/>
</dbReference>
<accession>A0A7K0EQK2</accession>
<organism evidence="4 5">
    <name type="scientific">Larkinella terrae</name>
    <dbReference type="NCBI Taxonomy" id="2025311"/>
    <lineage>
        <taxon>Bacteria</taxon>
        <taxon>Pseudomonadati</taxon>
        <taxon>Bacteroidota</taxon>
        <taxon>Cytophagia</taxon>
        <taxon>Cytophagales</taxon>
        <taxon>Spirosomataceae</taxon>
        <taxon>Larkinella</taxon>
    </lineage>
</organism>
<dbReference type="InterPro" id="IPR002509">
    <property type="entry name" value="NODB_dom"/>
</dbReference>
<comment type="caution">
    <text evidence="4">The sequence shown here is derived from an EMBL/GenBank/DDBJ whole genome shotgun (WGS) entry which is preliminary data.</text>
</comment>
<keyword evidence="5" id="KW-1185">Reference proteome</keyword>
<dbReference type="Pfam" id="PF01522">
    <property type="entry name" value="Polysacc_deac_1"/>
    <property type="match status" value="1"/>
</dbReference>
<dbReference type="InterPro" id="IPR051398">
    <property type="entry name" value="Polysacch_Deacetylase"/>
</dbReference>
<evidence type="ECO:0000313" key="4">
    <source>
        <dbReference type="EMBL" id="MRS64103.1"/>
    </source>
</evidence>
<evidence type="ECO:0000256" key="2">
    <source>
        <dbReference type="ARBA" id="ARBA00022729"/>
    </source>
</evidence>
<evidence type="ECO:0000313" key="5">
    <source>
        <dbReference type="Proteomes" id="UP000441754"/>
    </source>
</evidence>
<reference evidence="4 5" key="1">
    <citation type="journal article" date="2018" name="Antonie Van Leeuwenhoek">
        <title>Larkinella terrae sp. nov., isolated from soil on Jeju Island, South Korea.</title>
        <authorList>
            <person name="Ten L.N."/>
            <person name="Jeon J."/>
            <person name="Park S.J."/>
            <person name="Park S."/>
            <person name="Lee S.Y."/>
            <person name="Kim M.K."/>
            <person name="Jung H.Y."/>
        </authorList>
    </citation>
    <scope>NUCLEOTIDE SEQUENCE [LARGE SCALE GENOMIC DNA]</scope>
    <source>
        <strain evidence="4 5">KCTC 52001</strain>
    </source>
</reference>
<dbReference type="OrthoDB" id="9778320at2"/>
<dbReference type="PROSITE" id="PS51677">
    <property type="entry name" value="NODB"/>
    <property type="match status" value="1"/>
</dbReference>
<feature type="domain" description="NodB homology" evidence="3">
    <location>
        <begin position="80"/>
        <end position="256"/>
    </location>
</feature>